<sequence length="123" mass="14154">MAFCSYTCKVNCFFQRPSVPSKVEDLKDSISSALKPFSRDLVHFSIVADIPKAVKETSIKLLDAFVDSVFEFVDQPLLPSQVHDSINYIITTRFNNSCKLELLLLINFDRVILHQWMKLEKLL</sequence>
<proteinExistence type="predicted"/>
<dbReference type="InParanoid" id="A0A3Q7HR21"/>
<keyword evidence="2" id="KW-1185">Reference proteome</keyword>
<dbReference type="PaxDb" id="4081-Solyc08g066710.1.1"/>
<protein>
    <submittedName>
        <fullName evidence="1">Uncharacterized protein</fullName>
    </submittedName>
</protein>
<dbReference type="Gramene" id="Solyc08g066710.2.1">
    <property type="protein sequence ID" value="Solyc08g066710.2.1"/>
    <property type="gene ID" value="Solyc08g066710.2"/>
</dbReference>
<reference evidence="1" key="2">
    <citation type="submission" date="2019-01" db="UniProtKB">
        <authorList>
            <consortium name="EnsemblPlants"/>
        </authorList>
    </citation>
    <scope>IDENTIFICATION</scope>
    <source>
        <strain evidence="1">cv. Heinz 1706</strain>
    </source>
</reference>
<reference evidence="1" key="1">
    <citation type="journal article" date="2012" name="Nature">
        <title>The tomato genome sequence provides insights into fleshy fruit evolution.</title>
        <authorList>
            <consortium name="Tomato Genome Consortium"/>
        </authorList>
    </citation>
    <scope>NUCLEOTIDE SEQUENCE [LARGE SCALE GENOMIC DNA]</scope>
    <source>
        <strain evidence="1">cv. Heinz 1706</strain>
    </source>
</reference>
<name>A0A3Q7HR21_SOLLC</name>
<evidence type="ECO:0000313" key="2">
    <source>
        <dbReference type="Proteomes" id="UP000004994"/>
    </source>
</evidence>
<organism evidence="1">
    <name type="scientific">Solanum lycopersicum</name>
    <name type="common">Tomato</name>
    <name type="synonym">Lycopersicon esculentum</name>
    <dbReference type="NCBI Taxonomy" id="4081"/>
    <lineage>
        <taxon>Eukaryota</taxon>
        <taxon>Viridiplantae</taxon>
        <taxon>Streptophyta</taxon>
        <taxon>Embryophyta</taxon>
        <taxon>Tracheophyta</taxon>
        <taxon>Spermatophyta</taxon>
        <taxon>Magnoliopsida</taxon>
        <taxon>eudicotyledons</taxon>
        <taxon>Gunneridae</taxon>
        <taxon>Pentapetalae</taxon>
        <taxon>asterids</taxon>
        <taxon>lamiids</taxon>
        <taxon>Solanales</taxon>
        <taxon>Solanaceae</taxon>
        <taxon>Solanoideae</taxon>
        <taxon>Solaneae</taxon>
        <taxon>Solanum</taxon>
        <taxon>Solanum subgen. Lycopersicon</taxon>
    </lineage>
</organism>
<dbReference type="Proteomes" id="UP000004994">
    <property type="component" value="Chromosome 8"/>
</dbReference>
<evidence type="ECO:0000313" key="1">
    <source>
        <dbReference type="EnsemblPlants" id="Solyc08g066710.2.1"/>
    </source>
</evidence>
<dbReference type="EnsemblPlants" id="Solyc08g066710.2.1">
    <property type="protein sequence ID" value="Solyc08g066710.2.1"/>
    <property type="gene ID" value="Solyc08g066710.2"/>
</dbReference>
<accession>A0A3Q7HR21</accession>
<dbReference type="AlphaFoldDB" id="A0A3Q7HR21"/>